<evidence type="ECO:0000256" key="1">
    <source>
        <dbReference type="SAM" id="Phobius"/>
    </source>
</evidence>
<reference evidence="2 3" key="1">
    <citation type="submission" date="2018-06" db="EMBL/GenBank/DDBJ databases">
        <title>Actinomadura craniellae sp. nov. isolated from marine sponge Craniella sp.</title>
        <authorList>
            <person name="Li L."/>
            <person name="Xu Q.H."/>
            <person name="Lin H.W."/>
            <person name="Lu Y.H."/>
        </authorList>
    </citation>
    <scope>NUCLEOTIDE SEQUENCE [LARGE SCALE GENOMIC DNA]</scope>
    <source>
        <strain evidence="2 3">LHW63021</strain>
    </source>
</reference>
<feature type="transmembrane region" description="Helical" evidence="1">
    <location>
        <begin position="5"/>
        <end position="25"/>
    </location>
</feature>
<keyword evidence="1" id="KW-0812">Transmembrane</keyword>
<accession>A0A365H852</accession>
<evidence type="ECO:0000313" key="3">
    <source>
        <dbReference type="Proteomes" id="UP000251891"/>
    </source>
</evidence>
<name>A0A365H852_9ACTN</name>
<comment type="caution">
    <text evidence="2">The sequence shown here is derived from an EMBL/GenBank/DDBJ whole genome shotgun (WGS) entry which is preliminary data.</text>
</comment>
<keyword evidence="3" id="KW-1185">Reference proteome</keyword>
<evidence type="ECO:0000313" key="2">
    <source>
        <dbReference type="EMBL" id="RAY15285.1"/>
    </source>
</evidence>
<dbReference type="EMBL" id="QLYX01000004">
    <property type="protein sequence ID" value="RAY15285.1"/>
    <property type="molecule type" value="Genomic_DNA"/>
</dbReference>
<keyword evidence="1" id="KW-0472">Membrane</keyword>
<dbReference type="AlphaFoldDB" id="A0A365H852"/>
<feature type="transmembrane region" description="Helical" evidence="1">
    <location>
        <begin position="31"/>
        <end position="50"/>
    </location>
</feature>
<dbReference type="Pfam" id="PF14012">
    <property type="entry name" value="DUF4229"/>
    <property type="match status" value="1"/>
</dbReference>
<proteinExistence type="predicted"/>
<dbReference type="Proteomes" id="UP000251891">
    <property type="component" value="Unassembled WGS sequence"/>
</dbReference>
<organism evidence="2 3">
    <name type="scientific">Actinomadura craniellae</name>
    <dbReference type="NCBI Taxonomy" id="2231787"/>
    <lineage>
        <taxon>Bacteria</taxon>
        <taxon>Bacillati</taxon>
        <taxon>Actinomycetota</taxon>
        <taxon>Actinomycetes</taxon>
        <taxon>Streptosporangiales</taxon>
        <taxon>Thermomonosporaceae</taxon>
        <taxon>Actinomadura</taxon>
    </lineage>
</organism>
<protein>
    <submittedName>
        <fullName evidence="2">DUF4229 domain-containing protein</fullName>
    </submittedName>
</protein>
<dbReference type="InterPro" id="IPR025323">
    <property type="entry name" value="DUF4229"/>
</dbReference>
<sequence>MKPVLAYTAARVVLFVATLGVLYLFGARGVLLLLLALVVSGLVSFVLLSARRDAMSATVTDTLRTRKRLFDEAPGKEDA</sequence>
<keyword evidence="1" id="KW-1133">Transmembrane helix</keyword>
<dbReference type="RefSeq" id="WP_111865906.1">
    <property type="nucleotide sequence ID" value="NZ_QLYX01000004.1"/>
</dbReference>
<gene>
    <name evidence="2" type="ORF">DPM19_11285</name>
</gene>